<dbReference type="AlphaFoldDB" id="A0A5B7HIN7"/>
<gene>
    <name evidence="1" type="ORF">E2C01_063332</name>
</gene>
<protein>
    <submittedName>
        <fullName evidence="1">Uncharacterized protein</fullName>
    </submittedName>
</protein>
<sequence length="84" mass="9138">MKGKEQPVMVARRGELSTGFKRFEPAPRLPASCRACGKGTGTSVVSVVLVCCLFRGYANVNHVKSTPLSHERINRLMTDCVSVT</sequence>
<comment type="caution">
    <text evidence="1">The sequence shown here is derived from an EMBL/GenBank/DDBJ whole genome shotgun (WGS) entry which is preliminary data.</text>
</comment>
<reference evidence="1 2" key="1">
    <citation type="submission" date="2019-05" db="EMBL/GenBank/DDBJ databases">
        <title>Another draft genome of Portunus trituberculatus and its Hox gene families provides insights of decapod evolution.</title>
        <authorList>
            <person name="Jeong J.-H."/>
            <person name="Song I."/>
            <person name="Kim S."/>
            <person name="Choi T."/>
            <person name="Kim D."/>
            <person name="Ryu S."/>
            <person name="Kim W."/>
        </authorList>
    </citation>
    <scope>NUCLEOTIDE SEQUENCE [LARGE SCALE GENOMIC DNA]</scope>
    <source>
        <tissue evidence="1">Muscle</tissue>
    </source>
</reference>
<evidence type="ECO:0000313" key="2">
    <source>
        <dbReference type="Proteomes" id="UP000324222"/>
    </source>
</evidence>
<organism evidence="1 2">
    <name type="scientific">Portunus trituberculatus</name>
    <name type="common">Swimming crab</name>
    <name type="synonym">Neptunus trituberculatus</name>
    <dbReference type="NCBI Taxonomy" id="210409"/>
    <lineage>
        <taxon>Eukaryota</taxon>
        <taxon>Metazoa</taxon>
        <taxon>Ecdysozoa</taxon>
        <taxon>Arthropoda</taxon>
        <taxon>Crustacea</taxon>
        <taxon>Multicrustacea</taxon>
        <taxon>Malacostraca</taxon>
        <taxon>Eumalacostraca</taxon>
        <taxon>Eucarida</taxon>
        <taxon>Decapoda</taxon>
        <taxon>Pleocyemata</taxon>
        <taxon>Brachyura</taxon>
        <taxon>Eubrachyura</taxon>
        <taxon>Portunoidea</taxon>
        <taxon>Portunidae</taxon>
        <taxon>Portuninae</taxon>
        <taxon>Portunus</taxon>
    </lineage>
</organism>
<keyword evidence="2" id="KW-1185">Reference proteome</keyword>
<proteinExistence type="predicted"/>
<name>A0A5B7HIN7_PORTR</name>
<accession>A0A5B7HIN7</accession>
<dbReference type="EMBL" id="VSRR010028914">
    <property type="protein sequence ID" value="MPC69117.1"/>
    <property type="molecule type" value="Genomic_DNA"/>
</dbReference>
<dbReference type="Proteomes" id="UP000324222">
    <property type="component" value="Unassembled WGS sequence"/>
</dbReference>
<evidence type="ECO:0000313" key="1">
    <source>
        <dbReference type="EMBL" id="MPC69117.1"/>
    </source>
</evidence>